<feature type="active site" evidence="6">
    <location>
        <position position="164"/>
    </location>
</feature>
<feature type="binding site" evidence="7">
    <location>
        <position position="162"/>
    </location>
    <ligand>
        <name>Zn(2+)</name>
        <dbReference type="ChEBI" id="CHEBI:29105"/>
        <label>2</label>
    </ligand>
</feature>
<dbReference type="InterPro" id="IPR001261">
    <property type="entry name" value="ArgE/DapE_CS"/>
</dbReference>
<dbReference type="SUPFAM" id="SSF53187">
    <property type="entry name" value="Zn-dependent exopeptidases"/>
    <property type="match status" value="1"/>
</dbReference>
<evidence type="ECO:0000256" key="8">
    <source>
        <dbReference type="SAM" id="MobiDB-lite"/>
    </source>
</evidence>
<name>A0A0J0XPY3_9TREE</name>
<dbReference type="AlphaFoldDB" id="A0A0J0XPY3"/>
<keyword evidence="10" id="KW-0121">Carboxypeptidase</keyword>
<dbReference type="Gene3D" id="3.40.630.10">
    <property type="entry name" value="Zn peptidases"/>
    <property type="match status" value="1"/>
</dbReference>
<evidence type="ECO:0000256" key="2">
    <source>
        <dbReference type="ARBA" id="ARBA00022670"/>
    </source>
</evidence>
<keyword evidence="11" id="KW-1185">Reference proteome</keyword>
<dbReference type="InterPro" id="IPR036264">
    <property type="entry name" value="Bact_exopeptidase_dim_dom"/>
</dbReference>
<dbReference type="Gene3D" id="3.30.70.360">
    <property type="match status" value="1"/>
</dbReference>
<dbReference type="PIRSF" id="PIRSF037217">
    <property type="entry name" value="Carboxypeptidase_S"/>
    <property type="match status" value="1"/>
</dbReference>
<dbReference type="PANTHER" id="PTHR45962">
    <property type="entry name" value="N-FATTY-ACYL-AMINO ACID SYNTHASE/HYDROLASE PM20D1"/>
    <property type="match status" value="1"/>
</dbReference>
<dbReference type="CDD" id="cd05674">
    <property type="entry name" value="M20_yscS"/>
    <property type="match status" value="1"/>
</dbReference>
<evidence type="ECO:0000256" key="6">
    <source>
        <dbReference type="PIRSR" id="PIRSR037217-1"/>
    </source>
</evidence>
<dbReference type="SUPFAM" id="SSF55031">
    <property type="entry name" value="Bacterial exopeptidase dimerisation domain"/>
    <property type="match status" value="1"/>
</dbReference>
<feature type="binding site" evidence="7">
    <location>
        <position position="197"/>
    </location>
    <ligand>
        <name>Zn(2+)</name>
        <dbReference type="ChEBI" id="CHEBI:29105"/>
        <label>2</label>
    </ligand>
</feature>
<dbReference type="GO" id="GO:0046872">
    <property type="term" value="F:metal ion binding"/>
    <property type="evidence" value="ECO:0007669"/>
    <property type="project" value="UniProtKB-KW"/>
</dbReference>
<feature type="binding site" evidence="7">
    <location>
        <position position="261"/>
    </location>
    <ligand>
        <name>Zn(2+)</name>
        <dbReference type="ChEBI" id="CHEBI:29105"/>
        <label>2</label>
    </ligand>
</feature>
<dbReference type="Proteomes" id="UP000053611">
    <property type="component" value="Unassembled WGS sequence"/>
</dbReference>
<evidence type="ECO:0000256" key="7">
    <source>
        <dbReference type="PIRSR" id="PIRSR037217-2"/>
    </source>
</evidence>
<keyword evidence="3 7" id="KW-0479">Metal-binding</keyword>
<dbReference type="GO" id="GO:0051603">
    <property type="term" value="P:proteolysis involved in protein catabolic process"/>
    <property type="evidence" value="ECO:0007669"/>
    <property type="project" value="TreeGrafter"/>
</dbReference>
<keyword evidence="2" id="KW-0645">Protease</keyword>
<dbReference type="PANTHER" id="PTHR45962:SF1">
    <property type="entry name" value="N-FATTY-ACYL-AMINO ACID SYNTHASE_HYDROLASE PM20D1"/>
    <property type="match status" value="1"/>
</dbReference>
<organism evidence="10 11">
    <name type="scientific">Cutaneotrichosporon oleaginosum</name>
    <dbReference type="NCBI Taxonomy" id="879819"/>
    <lineage>
        <taxon>Eukaryota</taxon>
        <taxon>Fungi</taxon>
        <taxon>Dikarya</taxon>
        <taxon>Basidiomycota</taxon>
        <taxon>Agaricomycotina</taxon>
        <taxon>Tremellomycetes</taxon>
        <taxon>Trichosporonales</taxon>
        <taxon>Trichosporonaceae</taxon>
        <taxon>Cutaneotrichosporon</taxon>
    </lineage>
</organism>
<comment type="similarity">
    <text evidence="1">Belongs to the peptidase M20A family.</text>
</comment>
<keyword evidence="4" id="KW-0378">Hydrolase</keyword>
<dbReference type="OrthoDB" id="3064516at2759"/>
<sequence>MEKHTDDGIPAPASTPQRQSWSKARIAVAGIALLSFVTLLPASPGCLHGFKAEPYALEHARCPAQPKPLHPATTIHWDDEKRAASIELFRAAVRIPTQSYDDNGDPGVDPRWAPFHDFIDWLGGAFPTAWKEANVEFVNTLGIVATFQGSDESLKPLLLMSHYDVVPVPNNTFRRWTHGPFSGDLADGWVWGRGSADDKSLLVSQWEAITFLLESGWKPRRTVIITHGFDEEEVHARRGQGQIAPFLEKRYGRNGLLMVVDEGSGTGEMYGGAFALPGTGEKGYLDIVMRVGTPGGHSSMPPRHTGIGIMAQLVNALEENPFESTLTPASPLLQGVACLAQSKSFPKKYKPLLKTQKGWAKLARLMADEGAMQRALVTTTIAVDVINGGVKVNALPELVEAYVNFRIDFSESLKSTKAHVEKIAAKVAKKHDLEFRAWSGDEKNPPSGRFLTLEVLGAPLEPAPNTPTSGGVWELFAGTVRAAIPSPDGEPLIVAPFATPGNTDCKMYYNLTRNVYRFMGSNMANMANIHTVDEKFKADEHHRVVDWVHALIQNADAYNGEQ</sequence>
<dbReference type="GO" id="GO:0000328">
    <property type="term" value="C:fungal-type vacuole lumen"/>
    <property type="evidence" value="ECO:0007669"/>
    <property type="project" value="TreeGrafter"/>
</dbReference>
<feature type="domain" description="Peptidase M20 dimerisation" evidence="9">
    <location>
        <begin position="279"/>
        <end position="431"/>
    </location>
</feature>
<dbReference type="PROSITE" id="PS00758">
    <property type="entry name" value="ARGE_DAPE_CPG2_1"/>
    <property type="match status" value="1"/>
</dbReference>
<dbReference type="EMBL" id="KQ087197">
    <property type="protein sequence ID" value="KLT43158.1"/>
    <property type="molecule type" value="Genomic_DNA"/>
</dbReference>
<gene>
    <name evidence="10" type="ORF">CC85DRAFT_272968</name>
</gene>
<protein>
    <submittedName>
        <fullName evidence="10">Carboxypeptidase S</fullName>
    </submittedName>
</protein>
<feature type="active site" description="Proton acceptor" evidence="6">
    <location>
        <position position="231"/>
    </location>
</feature>
<evidence type="ECO:0000313" key="11">
    <source>
        <dbReference type="Proteomes" id="UP000053611"/>
    </source>
</evidence>
<dbReference type="InterPro" id="IPR011650">
    <property type="entry name" value="Peptidase_M20_dimer"/>
</dbReference>
<dbReference type="Pfam" id="PF07687">
    <property type="entry name" value="M20_dimer"/>
    <property type="match status" value="1"/>
</dbReference>
<evidence type="ECO:0000256" key="4">
    <source>
        <dbReference type="ARBA" id="ARBA00022801"/>
    </source>
</evidence>
<evidence type="ECO:0000256" key="3">
    <source>
        <dbReference type="ARBA" id="ARBA00022723"/>
    </source>
</evidence>
<feature type="region of interest" description="Disordered" evidence="8">
    <location>
        <begin position="1"/>
        <end position="20"/>
    </location>
</feature>
<dbReference type="GO" id="GO:0004181">
    <property type="term" value="F:metallocarboxypeptidase activity"/>
    <property type="evidence" value="ECO:0007669"/>
    <property type="project" value="InterPro"/>
</dbReference>
<evidence type="ECO:0000313" key="10">
    <source>
        <dbReference type="EMBL" id="KLT43158.1"/>
    </source>
</evidence>
<keyword evidence="5 7" id="KW-0862">Zinc</keyword>
<dbReference type="InterPro" id="IPR047177">
    <property type="entry name" value="Pept_M20A"/>
</dbReference>
<feature type="binding site" evidence="7">
    <location>
        <position position="530"/>
    </location>
    <ligand>
        <name>Zn(2+)</name>
        <dbReference type="ChEBI" id="CHEBI:29105"/>
        <label>1</label>
    </ligand>
</feature>
<dbReference type="InterPro" id="IPR017141">
    <property type="entry name" value="Pept_M20_carboxypep"/>
</dbReference>
<evidence type="ECO:0000256" key="1">
    <source>
        <dbReference type="ARBA" id="ARBA00006247"/>
    </source>
</evidence>
<feature type="binding site" evidence="7">
    <location>
        <position position="232"/>
    </location>
    <ligand>
        <name>Zn(2+)</name>
        <dbReference type="ChEBI" id="CHEBI:29105"/>
        <label>1</label>
    </ligand>
</feature>
<dbReference type="Gene3D" id="1.10.150.900">
    <property type="match status" value="1"/>
</dbReference>
<dbReference type="STRING" id="879819.A0A0J0XPY3"/>
<dbReference type="GeneID" id="28981906"/>
<reference evidence="10 11" key="1">
    <citation type="submission" date="2015-03" db="EMBL/GenBank/DDBJ databases">
        <title>Genomics and transcriptomics of the oil-accumulating basidiomycete yeast T. oleaginosus allow insights into substrate utilization and the diverse evolutionary trajectories of mating systems in fungi.</title>
        <authorList>
            <consortium name="DOE Joint Genome Institute"/>
            <person name="Kourist R."/>
            <person name="Kracht O."/>
            <person name="Bracharz F."/>
            <person name="Lipzen A."/>
            <person name="Nolan M."/>
            <person name="Ohm R."/>
            <person name="Grigoriev I."/>
            <person name="Sun S."/>
            <person name="Heitman J."/>
            <person name="Bruck T."/>
            <person name="Nowrousian M."/>
        </authorList>
    </citation>
    <scope>NUCLEOTIDE SEQUENCE [LARGE SCALE GENOMIC DNA]</scope>
    <source>
        <strain evidence="10 11">IBC0246</strain>
    </source>
</reference>
<feature type="binding site" evidence="7">
    <location>
        <position position="197"/>
    </location>
    <ligand>
        <name>Zn(2+)</name>
        <dbReference type="ChEBI" id="CHEBI:29105"/>
        <label>1</label>
    </ligand>
</feature>
<dbReference type="Pfam" id="PF01546">
    <property type="entry name" value="Peptidase_M20"/>
    <property type="match status" value="1"/>
</dbReference>
<dbReference type="InterPro" id="IPR002933">
    <property type="entry name" value="Peptidase_M20"/>
</dbReference>
<dbReference type="RefSeq" id="XP_018279649.1">
    <property type="nucleotide sequence ID" value="XM_018421303.1"/>
</dbReference>
<accession>A0A0J0XPY3</accession>
<proteinExistence type="inferred from homology"/>
<evidence type="ECO:0000259" key="9">
    <source>
        <dbReference type="Pfam" id="PF07687"/>
    </source>
</evidence>
<evidence type="ECO:0000256" key="5">
    <source>
        <dbReference type="ARBA" id="ARBA00022833"/>
    </source>
</evidence>